<dbReference type="AlphaFoldDB" id="A0A418Q0I4"/>
<dbReference type="InterPro" id="IPR027385">
    <property type="entry name" value="Beta-barrel_OMP"/>
</dbReference>
<reference evidence="4 5" key="1">
    <citation type="submission" date="2018-09" db="EMBL/GenBank/DDBJ databases">
        <title>Sphingomonas sp. DAC4.</title>
        <authorList>
            <person name="Seo T."/>
        </authorList>
    </citation>
    <scope>NUCLEOTIDE SEQUENCE [LARGE SCALE GENOMIC DNA]</scope>
    <source>
        <strain evidence="4 5">DAC4</strain>
    </source>
</reference>
<sequence>MKKFVSLLGVSAAAFIATPAAAQVAVPTGARVEALVGYDAIRIDLEDFGVDETVKDSGVLYGLGLGYDFAVGGVSLGADLEATDSTAKEGDEDTGSLSAARDLYAGLRATFPVSQSANVYLKGGYTNARFKAELDGESEGENADGFRLGAGAQFTLSGKAYVGGEYRYSNYEADLSRHQFALTVGTRF</sequence>
<dbReference type="Pfam" id="PF13505">
    <property type="entry name" value="OMP_b-brl"/>
    <property type="match status" value="1"/>
</dbReference>
<evidence type="ECO:0000256" key="1">
    <source>
        <dbReference type="ARBA" id="ARBA00022729"/>
    </source>
</evidence>
<keyword evidence="5" id="KW-1185">Reference proteome</keyword>
<evidence type="ECO:0000256" key="2">
    <source>
        <dbReference type="SAM" id="SignalP"/>
    </source>
</evidence>
<dbReference type="InterPro" id="IPR011250">
    <property type="entry name" value="OMP/PagP_B-barrel"/>
</dbReference>
<comment type="caution">
    <text evidence="4">The sequence shown here is derived from an EMBL/GenBank/DDBJ whole genome shotgun (WGS) entry which is preliminary data.</text>
</comment>
<evidence type="ECO:0000259" key="3">
    <source>
        <dbReference type="Pfam" id="PF13505"/>
    </source>
</evidence>
<protein>
    <submittedName>
        <fullName evidence="4">Porin family protein</fullName>
    </submittedName>
</protein>
<evidence type="ECO:0000313" key="4">
    <source>
        <dbReference type="EMBL" id="RIX31516.1"/>
    </source>
</evidence>
<keyword evidence="1 2" id="KW-0732">Signal</keyword>
<evidence type="ECO:0000313" key="5">
    <source>
        <dbReference type="Proteomes" id="UP000285023"/>
    </source>
</evidence>
<dbReference type="Gene3D" id="2.40.160.20">
    <property type="match status" value="1"/>
</dbReference>
<organism evidence="4 5">
    <name type="scientific">Sphingomonas edaphi</name>
    <dbReference type="NCBI Taxonomy" id="2315689"/>
    <lineage>
        <taxon>Bacteria</taxon>
        <taxon>Pseudomonadati</taxon>
        <taxon>Pseudomonadota</taxon>
        <taxon>Alphaproteobacteria</taxon>
        <taxon>Sphingomonadales</taxon>
        <taxon>Sphingomonadaceae</taxon>
        <taxon>Sphingomonas</taxon>
    </lineage>
</organism>
<feature type="domain" description="Outer membrane protein beta-barrel" evidence="3">
    <location>
        <begin position="11"/>
        <end position="188"/>
    </location>
</feature>
<dbReference type="RefSeq" id="WP_119530420.1">
    <property type="nucleotide sequence ID" value="NZ_QXTF01000001.1"/>
</dbReference>
<name>A0A418Q0I4_9SPHN</name>
<gene>
    <name evidence="4" type="ORF">D3M59_00340</name>
</gene>
<accession>A0A418Q0I4</accession>
<proteinExistence type="predicted"/>
<feature type="signal peptide" evidence="2">
    <location>
        <begin position="1"/>
        <end position="22"/>
    </location>
</feature>
<dbReference type="SUPFAM" id="SSF56925">
    <property type="entry name" value="OMPA-like"/>
    <property type="match status" value="1"/>
</dbReference>
<dbReference type="OrthoDB" id="8222426at2"/>
<feature type="chain" id="PRO_5018968962" evidence="2">
    <location>
        <begin position="23"/>
        <end position="188"/>
    </location>
</feature>
<dbReference type="EMBL" id="QXTF01000001">
    <property type="protein sequence ID" value="RIX31516.1"/>
    <property type="molecule type" value="Genomic_DNA"/>
</dbReference>
<dbReference type="Proteomes" id="UP000285023">
    <property type="component" value="Unassembled WGS sequence"/>
</dbReference>